<sequence length="301" mass="34438">MRQDKHTKMCYRSGQAEDSETHTTVDWSANSSLSNSLHSQVYHADDDFPITPPPTQYYPTMTTKTSQKKSPSKLVINVTHHLHTSSSQQEQRQEEPLSPPPSPCPTEYTQENDDTMIRSTQTYTSFHDLGIIMAATTKHTIPIHLPWKFVSKTRRLSVDTTPQTRIGEKDCCSGSRHWWMKLSKSKWWSRQDDAKKANTLEDTNHMKFTASPYHSKQSTPTTIDLNDDYDSDDEEEEITTRVFVTPPPPISKTACNAVNSYVSFRDLMDDATTATNASSSSLRPCGLWWWWSCPSWQSCKY</sequence>
<accession>A0A7S2GSZ3</accession>
<dbReference type="AlphaFoldDB" id="A0A7S2GSZ3"/>
<organism evidence="2">
    <name type="scientific">Helicotheca tamesis</name>
    <dbReference type="NCBI Taxonomy" id="374047"/>
    <lineage>
        <taxon>Eukaryota</taxon>
        <taxon>Sar</taxon>
        <taxon>Stramenopiles</taxon>
        <taxon>Ochrophyta</taxon>
        <taxon>Bacillariophyta</taxon>
        <taxon>Mediophyceae</taxon>
        <taxon>Lithodesmiophycidae</taxon>
        <taxon>Lithodesmiales</taxon>
        <taxon>Lithodesmiaceae</taxon>
        <taxon>Helicotheca</taxon>
    </lineage>
</organism>
<proteinExistence type="predicted"/>
<name>A0A7S2GSZ3_9STRA</name>
<feature type="region of interest" description="Disordered" evidence="1">
    <location>
        <begin position="44"/>
        <end position="112"/>
    </location>
</feature>
<evidence type="ECO:0000313" key="2">
    <source>
        <dbReference type="EMBL" id="CAD9466070.1"/>
    </source>
</evidence>
<gene>
    <name evidence="2" type="ORF">HTAM1171_LOCUS279</name>
</gene>
<feature type="region of interest" description="Disordered" evidence="1">
    <location>
        <begin position="1"/>
        <end position="25"/>
    </location>
</feature>
<reference evidence="2" key="1">
    <citation type="submission" date="2021-01" db="EMBL/GenBank/DDBJ databases">
        <authorList>
            <person name="Corre E."/>
            <person name="Pelletier E."/>
            <person name="Niang G."/>
            <person name="Scheremetjew M."/>
            <person name="Finn R."/>
            <person name="Kale V."/>
            <person name="Holt S."/>
            <person name="Cochrane G."/>
            <person name="Meng A."/>
            <person name="Brown T."/>
            <person name="Cohen L."/>
        </authorList>
    </citation>
    <scope>NUCLEOTIDE SEQUENCE</scope>
    <source>
        <strain evidence="2">CCMP826</strain>
    </source>
</reference>
<dbReference type="EMBL" id="HBGV01000417">
    <property type="protein sequence ID" value="CAD9466070.1"/>
    <property type="molecule type" value="Transcribed_RNA"/>
</dbReference>
<protein>
    <submittedName>
        <fullName evidence="2">Uncharacterized protein</fullName>
    </submittedName>
</protein>
<evidence type="ECO:0000256" key="1">
    <source>
        <dbReference type="SAM" id="MobiDB-lite"/>
    </source>
</evidence>